<dbReference type="SUPFAM" id="SSF53098">
    <property type="entry name" value="Ribonuclease H-like"/>
    <property type="match status" value="1"/>
</dbReference>
<name>A0A7X0JMV2_9HYPH</name>
<dbReference type="EC" id="2.7.7.7" evidence="4"/>
<dbReference type="InterPro" id="IPR013520">
    <property type="entry name" value="Ribonucl_H"/>
</dbReference>
<dbReference type="EMBL" id="JACHBU010000009">
    <property type="protein sequence ID" value="MBB6510516.1"/>
    <property type="molecule type" value="Genomic_DNA"/>
</dbReference>
<keyword evidence="5" id="KW-1185">Reference proteome</keyword>
<dbReference type="RefSeq" id="WP_281401123.1">
    <property type="nucleotide sequence ID" value="NZ_JACHBU010000009.1"/>
</dbReference>
<accession>A0A7X0JMV2</accession>
<evidence type="ECO:0000313" key="5">
    <source>
        <dbReference type="Proteomes" id="UP000585437"/>
    </source>
</evidence>
<evidence type="ECO:0000313" key="4">
    <source>
        <dbReference type="EMBL" id="MBB6510516.1"/>
    </source>
</evidence>
<dbReference type="PANTHER" id="PTHR30231:SF37">
    <property type="entry name" value="EXODEOXYRIBONUCLEASE 10"/>
    <property type="match status" value="1"/>
</dbReference>
<evidence type="ECO:0000256" key="1">
    <source>
        <dbReference type="ARBA" id="ARBA00025483"/>
    </source>
</evidence>
<dbReference type="CDD" id="cd06127">
    <property type="entry name" value="DEDDh"/>
    <property type="match status" value="1"/>
</dbReference>
<dbReference type="SMART" id="SM00479">
    <property type="entry name" value="EXOIII"/>
    <property type="match status" value="1"/>
</dbReference>
<protein>
    <submittedName>
        <fullName evidence="4">DNA polymerase-3 subunit epsilon</fullName>
        <ecNumber evidence="4">2.7.7.7</ecNumber>
    </submittedName>
</protein>
<dbReference type="PANTHER" id="PTHR30231">
    <property type="entry name" value="DNA POLYMERASE III SUBUNIT EPSILON"/>
    <property type="match status" value="1"/>
</dbReference>
<comment type="function">
    <text evidence="1">DNA polymerase III is a complex, multichain enzyme responsible for most of the replicative synthesis in bacteria. The epsilon subunit contain the editing function and is a proofreading 3'-5' exonuclease.</text>
</comment>
<keyword evidence="4" id="KW-0548">Nucleotidyltransferase</keyword>
<keyword evidence="4" id="KW-0808">Transferase</keyword>
<dbReference type="FunFam" id="3.30.420.10:FF:000045">
    <property type="entry name" value="3'-5' exonuclease DinG"/>
    <property type="match status" value="1"/>
</dbReference>
<proteinExistence type="predicted"/>
<dbReference type="GO" id="GO:0045004">
    <property type="term" value="P:DNA replication proofreading"/>
    <property type="evidence" value="ECO:0007669"/>
    <property type="project" value="TreeGrafter"/>
</dbReference>
<dbReference type="Proteomes" id="UP000585437">
    <property type="component" value="Unassembled WGS sequence"/>
</dbReference>
<dbReference type="GO" id="GO:0003676">
    <property type="term" value="F:nucleic acid binding"/>
    <property type="evidence" value="ECO:0007669"/>
    <property type="project" value="InterPro"/>
</dbReference>
<gene>
    <name evidence="4" type="ORF">F4695_003907</name>
</gene>
<comment type="caution">
    <text evidence="4">The sequence shown here is derived from an EMBL/GenBank/DDBJ whole genome shotgun (WGS) entry which is preliminary data.</text>
</comment>
<reference evidence="4 5" key="1">
    <citation type="submission" date="2020-08" db="EMBL/GenBank/DDBJ databases">
        <title>The Agave Microbiome: Exploring the role of microbial communities in plant adaptations to desert environments.</title>
        <authorList>
            <person name="Partida-Martinez L.P."/>
        </authorList>
    </citation>
    <scope>NUCLEOTIDE SEQUENCE [LARGE SCALE GENOMIC DNA]</scope>
    <source>
        <strain evidence="4 5">AS3.12</strain>
    </source>
</reference>
<evidence type="ECO:0000259" key="3">
    <source>
        <dbReference type="SMART" id="SM00479"/>
    </source>
</evidence>
<dbReference type="Pfam" id="PF00929">
    <property type="entry name" value="RNase_T"/>
    <property type="match status" value="1"/>
</dbReference>
<evidence type="ECO:0000256" key="2">
    <source>
        <dbReference type="ARBA" id="ARBA00026073"/>
    </source>
</evidence>
<organism evidence="4 5">
    <name type="scientific">Rhizobium soli</name>
    <dbReference type="NCBI Taxonomy" id="424798"/>
    <lineage>
        <taxon>Bacteria</taxon>
        <taxon>Pseudomonadati</taxon>
        <taxon>Pseudomonadota</taxon>
        <taxon>Alphaproteobacteria</taxon>
        <taxon>Hyphomicrobiales</taxon>
        <taxon>Rhizobiaceae</taxon>
        <taxon>Rhizobium/Agrobacterium group</taxon>
        <taxon>Rhizobium</taxon>
    </lineage>
</organism>
<feature type="domain" description="Exonuclease" evidence="3">
    <location>
        <begin position="78"/>
        <end position="243"/>
    </location>
</feature>
<dbReference type="GO" id="GO:0008408">
    <property type="term" value="F:3'-5' exonuclease activity"/>
    <property type="evidence" value="ECO:0007669"/>
    <property type="project" value="TreeGrafter"/>
</dbReference>
<dbReference type="NCBIfam" id="NF006615">
    <property type="entry name" value="PRK09182.1"/>
    <property type="match status" value="1"/>
</dbReference>
<dbReference type="InterPro" id="IPR012337">
    <property type="entry name" value="RNaseH-like_sf"/>
</dbReference>
<dbReference type="AlphaFoldDB" id="A0A7X0JMV2"/>
<dbReference type="GO" id="GO:0003887">
    <property type="term" value="F:DNA-directed DNA polymerase activity"/>
    <property type="evidence" value="ECO:0007669"/>
    <property type="project" value="UniProtKB-EC"/>
</dbReference>
<dbReference type="Gene3D" id="3.30.420.10">
    <property type="entry name" value="Ribonuclease H-like superfamily/Ribonuclease H"/>
    <property type="match status" value="1"/>
</dbReference>
<dbReference type="InterPro" id="IPR036397">
    <property type="entry name" value="RNaseH_sf"/>
</dbReference>
<dbReference type="GO" id="GO:0005829">
    <property type="term" value="C:cytosol"/>
    <property type="evidence" value="ECO:0007669"/>
    <property type="project" value="TreeGrafter"/>
</dbReference>
<comment type="subunit">
    <text evidence="2">DNA polymerase III contains a core (composed of alpha, epsilon and theta chains) that associates with a tau subunit. This core dimerizes to form the POLIII' complex. PolIII' associates with the gamma complex (composed of gamma, delta, delta', psi and chi chains) and with the beta chain to form the complete DNA polymerase III complex.</text>
</comment>
<sequence length="332" mass="37473">MTQQHPARKPAQFDMFIDTTNNQDGLAYSPSRVTRVKSQPMQEAEMLAHLTATGRYRILHKLEPRQVTGRVRPEYPLHGIIIDTETTGLDHRKAEIIEIGVIAFTFDEHGTIGDITGVYGGLQQPGTAIPAEITKITGITDEMVAGQFIDIPELRSLIEPADLVIAHNARFDRPFCEAFSPMFFGKAWACSNAEIDWSSRGFEGTKLGYLIGQAGFFHNGHRAVDDCFALLEILDRKGEADGISPFAELYNASQRSRVRIFAENSPYDFKDQLKARGYRWSDGTEGGPRSWWIEVDEPDLEDELHYLRTEIYQYPEADPPTKILTAFDRFKA</sequence>